<dbReference type="Proteomes" id="UP001596302">
    <property type="component" value="Unassembled WGS sequence"/>
</dbReference>
<name>A0ABW1IY04_9PSEU</name>
<feature type="domain" description="Lon N-terminal" evidence="1">
    <location>
        <begin position="5"/>
        <end position="203"/>
    </location>
</feature>
<dbReference type="PROSITE" id="PS51787">
    <property type="entry name" value="LON_N"/>
    <property type="match status" value="1"/>
</dbReference>
<gene>
    <name evidence="2" type="ORF">ACFQE5_03815</name>
</gene>
<evidence type="ECO:0000313" key="2">
    <source>
        <dbReference type="EMBL" id="MFC5993338.1"/>
    </source>
</evidence>
<dbReference type="InterPro" id="IPR046336">
    <property type="entry name" value="Lon_prtase_N_sf"/>
</dbReference>
<dbReference type="SMART" id="SM00464">
    <property type="entry name" value="LON"/>
    <property type="match status" value="1"/>
</dbReference>
<keyword evidence="3" id="KW-1185">Reference proteome</keyword>
<evidence type="ECO:0000259" key="1">
    <source>
        <dbReference type="PROSITE" id="PS51787"/>
    </source>
</evidence>
<dbReference type="EMBL" id="JBHSQW010000009">
    <property type="protein sequence ID" value="MFC5993338.1"/>
    <property type="molecule type" value="Genomic_DNA"/>
</dbReference>
<dbReference type="RefSeq" id="WP_379582804.1">
    <property type="nucleotide sequence ID" value="NZ_JBHSQW010000009.1"/>
</dbReference>
<comment type="caution">
    <text evidence="2">The sequence shown here is derived from an EMBL/GenBank/DDBJ whole genome shotgun (WGS) entry which is preliminary data.</text>
</comment>
<dbReference type="Gene3D" id="2.30.130.40">
    <property type="entry name" value="LON domain-like"/>
    <property type="match status" value="1"/>
</dbReference>
<evidence type="ECO:0000313" key="3">
    <source>
        <dbReference type="Proteomes" id="UP001596302"/>
    </source>
</evidence>
<protein>
    <submittedName>
        <fullName evidence="2">LON peptidase substrate-binding domain-containing protein</fullName>
    </submittedName>
</protein>
<dbReference type="Gene3D" id="1.20.58.1480">
    <property type="match status" value="1"/>
</dbReference>
<dbReference type="SUPFAM" id="SSF88697">
    <property type="entry name" value="PUA domain-like"/>
    <property type="match status" value="1"/>
</dbReference>
<dbReference type="InterPro" id="IPR015947">
    <property type="entry name" value="PUA-like_sf"/>
</dbReference>
<sequence length="226" mass="24867">MAASLPLFPLDTVLLPGATLPLHVFEPRYRQLTLDLVTGVVPDRRFGIVAMREGWAPDQHGMAGLHEVGCAAELLDARRLPDGRFDIVTRGGRRFRLLDLDAESKPYLVGTVEYLPDDPAAPEHDDPAPALAAAARAAYRRYCATAWRGDVRTEPGPDVALDTLAHVLAADCLLSIEDRQQLLEQTCPAERLRMVRAILVRETELLTQLHAVPASIRSFAVEHSPN</sequence>
<dbReference type="PANTHER" id="PTHR46732:SF8">
    <property type="entry name" value="ATP-DEPENDENT PROTEASE LA (LON) DOMAIN PROTEIN"/>
    <property type="match status" value="1"/>
</dbReference>
<organism evidence="2 3">
    <name type="scientific">Pseudonocardia hispaniensis</name>
    <dbReference type="NCBI Taxonomy" id="904933"/>
    <lineage>
        <taxon>Bacteria</taxon>
        <taxon>Bacillati</taxon>
        <taxon>Actinomycetota</taxon>
        <taxon>Actinomycetes</taxon>
        <taxon>Pseudonocardiales</taxon>
        <taxon>Pseudonocardiaceae</taxon>
        <taxon>Pseudonocardia</taxon>
    </lineage>
</organism>
<proteinExistence type="predicted"/>
<accession>A0ABW1IY04</accession>
<dbReference type="InterPro" id="IPR003111">
    <property type="entry name" value="Lon_prtase_N"/>
</dbReference>
<dbReference type="Pfam" id="PF02190">
    <property type="entry name" value="LON_substr_bdg"/>
    <property type="match status" value="1"/>
</dbReference>
<reference evidence="3" key="1">
    <citation type="journal article" date="2019" name="Int. J. Syst. Evol. Microbiol.">
        <title>The Global Catalogue of Microorganisms (GCM) 10K type strain sequencing project: providing services to taxonomists for standard genome sequencing and annotation.</title>
        <authorList>
            <consortium name="The Broad Institute Genomics Platform"/>
            <consortium name="The Broad Institute Genome Sequencing Center for Infectious Disease"/>
            <person name="Wu L."/>
            <person name="Ma J."/>
        </authorList>
    </citation>
    <scope>NUCLEOTIDE SEQUENCE [LARGE SCALE GENOMIC DNA]</scope>
    <source>
        <strain evidence="3">CCM 8391</strain>
    </source>
</reference>
<dbReference type="PANTHER" id="PTHR46732">
    <property type="entry name" value="ATP-DEPENDENT PROTEASE LA (LON) DOMAIN PROTEIN"/>
    <property type="match status" value="1"/>
</dbReference>